<evidence type="ECO:0008006" key="10">
    <source>
        <dbReference type="Google" id="ProtNLM"/>
    </source>
</evidence>
<dbReference type="GO" id="GO:0005886">
    <property type="term" value="C:plasma membrane"/>
    <property type="evidence" value="ECO:0007669"/>
    <property type="project" value="UniProtKB-SubCell"/>
</dbReference>
<comment type="similarity">
    <text evidence="2">Belongs to the UPF0718 family.</text>
</comment>
<dbReference type="PATRIC" id="fig|1555112.3.peg.1557"/>
<dbReference type="PANTHER" id="PTHR43299:SF1">
    <property type="entry name" value="UPF0718 PROTEIN YRAQ"/>
    <property type="match status" value="1"/>
</dbReference>
<feature type="transmembrane region" description="Helical" evidence="7">
    <location>
        <begin position="121"/>
        <end position="141"/>
    </location>
</feature>
<evidence type="ECO:0000313" key="9">
    <source>
        <dbReference type="Proteomes" id="UP000065807"/>
    </source>
</evidence>
<dbReference type="AlphaFoldDB" id="A0A0K2SK28"/>
<feature type="transmembrane region" description="Helical" evidence="7">
    <location>
        <begin position="275"/>
        <end position="297"/>
    </location>
</feature>
<keyword evidence="3" id="KW-1003">Cell membrane</keyword>
<feature type="transmembrane region" description="Helical" evidence="7">
    <location>
        <begin position="16"/>
        <end position="36"/>
    </location>
</feature>
<dbReference type="KEGG" id="lpil:LIP_1525"/>
<evidence type="ECO:0000256" key="5">
    <source>
        <dbReference type="ARBA" id="ARBA00022989"/>
    </source>
</evidence>
<gene>
    <name evidence="8" type="ORF">LIP_1525</name>
</gene>
<name>A0A0K2SK28_LIMPI</name>
<evidence type="ECO:0000313" key="8">
    <source>
        <dbReference type="EMBL" id="BAS27372.1"/>
    </source>
</evidence>
<keyword evidence="9" id="KW-1185">Reference proteome</keyword>
<feature type="transmembrane region" description="Helical" evidence="7">
    <location>
        <begin position="84"/>
        <end position="109"/>
    </location>
</feature>
<feature type="transmembrane region" description="Helical" evidence="7">
    <location>
        <begin position="57"/>
        <end position="78"/>
    </location>
</feature>
<evidence type="ECO:0000256" key="7">
    <source>
        <dbReference type="SAM" id="Phobius"/>
    </source>
</evidence>
<dbReference type="Pfam" id="PF03773">
    <property type="entry name" value="ArsP_1"/>
    <property type="match status" value="1"/>
</dbReference>
<evidence type="ECO:0000256" key="4">
    <source>
        <dbReference type="ARBA" id="ARBA00022692"/>
    </source>
</evidence>
<dbReference type="STRING" id="1555112.LIP_1525"/>
<keyword evidence="6 7" id="KW-0472">Membrane</keyword>
<sequence>MIGEVLEAGFRALWEYVALHVVTCLIPAFLLAGAMVSMISREAIVAYLGSERHRLRAFGLAAVGSLFIAACSCTVIPVASGLYFAGAGLGAAFIVLWVAPAANVLALAYTGSILGAPMATARLLAAFATALLVGAVMTWVFRREEAARLEAAAAQEPGGAAGAGVGAAPGPSAAPARPVLTVPGAPGLLGLLVLNVLAPNYLVQQGPYALKVLVWAALTLVAALYAWRRLPADAVGRWLRESGWFVRLIFPLLLAGVFVVGIVGSLLSPAWIQHWLGGSGIGASLTATLLGAISYFATMTEAPFVSRLMDLGMGPGPALALLLAGPGLSLPNMLTLGRVFGARRAAVYIVTVIIFAVLWGWLAGNLIFG</sequence>
<proteinExistence type="inferred from homology"/>
<reference evidence="9" key="1">
    <citation type="submission" date="2015-07" db="EMBL/GenBank/DDBJ databases">
        <title>Complete genome sequence and phylogenetic analysis of Limnochorda pilosa.</title>
        <authorList>
            <person name="Watanabe M."/>
            <person name="Kojima H."/>
            <person name="Fukui M."/>
        </authorList>
    </citation>
    <scope>NUCLEOTIDE SEQUENCE [LARGE SCALE GENOMIC DNA]</scope>
    <source>
        <strain evidence="9">HC45</strain>
    </source>
</reference>
<protein>
    <recommendedName>
        <fullName evidence="10">Permease</fullName>
    </recommendedName>
</protein>
<dbReference type="RefSeq" id="WP_198409765.1">
    <property type="nucleotide sequence ID" value="NZ_AP014924.1"/>
</dbReference>
<organism evidence="8 9">
    <name type="scientific">Limnochorda pilosa</name>
    <dbReference type="NCBI Taxonomy" id="1555112"/>
    <lineage>
        <taxon>Bacteria</taxon>
        <taxon>Bacillati</taxon>
        <taxon>Bacillota</taxon>
        <taxon>Limnochordia</taxon>
        <taxon>Limnochordales</taxon>
        <taxon>Limnochordaceae</taxon>
        <taxon>Limnochorda</taxon>
    </lineage>
</organism>
<dbReference type="InterPro" id="IPR005524">
    <property type="entry name" value="DUF318"/>
</dbReference>
<evidence type="ECO:0000256" key="6">
    <source>
        <dbReference type="ARBA" id="ARBA00023136"/>
    </source>
</evidence>
<evidence type="ECO:0000256" key="3">
    <source>
        <dbReference type="ARBA" id="ARBA00022475"/>
    </source>
</evidence>
<reference evidence="9" key="2">
    <citation type="journal article" date="2016" name="Int. J. Syst. Evol. Microbiol.">
        <title>Complete genome sequence and cell structure of Limnochorda pilosa, a Gram-negative spore-former within the phylum Firmicutes.</title>
        <authorList>
            <person name="Watanabe M."/>
            <person name="Kojima H."/>
            <person name="Fukui M."/>
        </authorList>
    </citation>
    <scope>NUCLEOTIDE SEQUENCE [LARGE SCALE GENOMIC DNA]</scope>
    <source>
        <strain evidence="9">HC45</strain>
    </source>
</reference>
<comment type="subcellular location">
    <subcellularLocation>
        <location evidence="1">Cell membrane</location>
        <topology evidence="1">Multi-pass membrane protein</topology>
    </subcellularLocation>
</comment>
<dbReference type="PANTHER" id="PTHR43299">
    <property type="entry name" value="UPF0718 PROTEIN YRAQ"/>
    <property type="match status" value="1"/>
</dbReference>
<feature type="transmembrane region" description="Helical" evidence="7">
    <location>
        <begin position="346"/>
        <end position="368"/>
    </location>
</feature>
<feature type="transmembrane region" description="Helical" evidence="7">
    <location>
        <begin position="248"/>
        <end position="268"/>
    </location>
</feature>
<dbReference type="Proteomes" id="UP000065807">
    <property type="component" value="Chromosome"/>
</dbReference>
<evidence type="ECO:0000256" key="2">
    <source>
        <dbReference type="ARBA" id="ARBA00006386"/>
    </source>
</evidence>
<keyword evidence="5 7" id="KW-1133">Transmembrane helix</keyword>
<dbReference type="EMBL" id="AP014924">
    <property type="protein sequence ID" value="BAS27372.1"/>
    <property type="molecule type" value="Genomic_DNA"/>
</dbReference>
<feature type="transmembrane region" description="Helical" evidence="7">
    <location>
        <begin position="210"/>
        <end position="228"/>
    </location>
</feature>
<feature type="transmembrane region" description="Helical" evidence="7">
    <location>
        <begin position="179"/>
        <end position="198"/>
    </location>
</feature>
<feature type="transmembrane region" description="Helical" evidence="7">
    <location>
        <begin position="317"/>
        <end position="334"/>
    </location>
</feature>
<evidence type="ECO:0000256" key="1">
    <source>
        <dbReference type="ARBA" id="ARBA00004651"/>
    </source>
</evidence>
<accession>A0A0K2SK28</accession>
<keyword evidence="4 7" id="KW-0812">Transmembrane</keyword>